<protein>
    <submittedName>
        <fullName evidence="2">Transglycosylase SLT domain-containing protein</fullName>
    </submittedName>
</protein>
<reference evidence="2 3" key="1">
    <citation type="submission" date="2017-05" db="EMBL/GenBank/DDBJ databases">
        <authorList>
            <person name="Varghese N."/>
            <person name="Submissions S."/>
        </authorList>
    </citation>
    <scope>NUCLEOTIDE SEQUENCE [LARGE SCALE GENOMIC DNA]</scope>
    <source>
        <strain evidence="2 3">DSM 26001</strain>
    </source>
</reference>
<accession>A0ABY1QJL2</accession>
<keyword evidence="3" id="KW-1185">Reference proteome</keyword>
<organism evidence="2 3">
    <name type="scientific">Noviherbaspirillum suwonense</name>
    <dbReference type="NCBI Taxonomy" id="1224511"/>
    <lineage>
        <taxon>Bacteria</taxon>
        <taxon>Pseudomonadati</taxon>
        <taxon>Pseudomonadota</taxon>
        <taxon>Betaproteobacteria</taxon>
        <taxon>Burkholderiales</taxon>
        <taxon>Oxalobacteraceae</taxon>
        <taxon>Noviherbaspirillum</taxon>
    </lineage>
</organism>
<comment type="caution">
    <text evidence="2">The sequence shown here is derived from an EMBL/GenBank/DDBJ whole genome shotgun (WGS) entry which is preliminary data.</text>
</comment>
<dbReference type="CDD" id="cd13400">
    <property type="entry name" value="LT_IagB-like"/>
    <property type="match status" value="1"/>
</dbReference>
<evidence type="ECO:0000313" key="2">
    <source>
        <dbReference type="EMBL" id="SMP72592.1"/>
    </source>
</evidence>
<dbReference type="Gene3D" id="1.10.530.10">
    <property type="match status" value="1"/>
</dbReference>
<dbReference type="Proteomes" id="UP001158049">
    <property type="component" value="Unassembled WGS sequence"/>
</dbReference>
<dbReference type="InterPro" id="IPR008258">
    <property type="entry name" value="Transglycosylase_SLT_dom_1"/>
</dbReference>
<feature type="domain" description="Transglycosylase SLT" evidence="1">
    <location>
        <begin position="12"/>
        <end position="112"/>
    </location>
</feature>
<dbReference type="EMBL" id="FXUL01000018">
    <property type="protein sequence ID" value="SMP72592.1"/>
    <property type="molecule type" value="Genomic_DNA"/>
</dbReference>
<dbReference type="SUPFAM" id="SSF53955">
    <property type="entry name" value="Lysozyme-like"/>
    <property type="match status" value="1"/>
</dbReference>
<dbReference type="InterPro" id="IPR023346">
    <property type="entry name" value="Lysozyme-like_dom_sf"/>
</dbReference>
<evidence type="ECO:0000313" key="3">
    <source>
        <dbReference type="Proteomes" id="UP001158049"/>
    </source>
</evidence>
<gene>
    <name evidence="2" type="ORF">SAMN06295970_11867</name>
</gene>
<proteinExistence type="predicted"/>
<sequence length="129" mass="14449">MAAFSLSAHAFCFDEAASRYKVDKSLLMAIAKTESSYRANAVNVNSNGSEDIGLMQINDSWLPTLRKWGIDRSRLFDPCTNVNVGAWVLANNFVRHGRTWKAVGAYNARSTDKQEVYAMKVWKNLNLGN</sequence>
<evidence type="ECO:0000259" key="1">
    <source>
        <dbReference type="Pfam" id="PF01464"/>
    </source>
</evidence>
<name>A0ABY1QJL2_9BURK</name>
<dbReference type="Pfam" id="PF01464">
    <property type="entry name" value="SLT"/>
    <property type="match status" value="1"/>
</dbReference>